<accession>A0A4Y2M0T9</accession>
<evidence type="ECO:0000313" key="3">
    <source>
        <dbReference type="Proteomes" id="UP000499080"/>
    </source>
</evidence>
<evidence type="ECO:0000256" key="1">
    <source>
        <dbReference type="SAM" id="MobiDB-lite"/>
    </source>
</evidence>
<keyword evidence="3" id="KW-1185">Reference proteome</keyword>
<dbReference type="Proteomes" id="UP000499080">
    <property type="component" value="Unassembled WGS sequence"/>
</dbReference>
<feature type="compositionally biased region" description="Polar residues" evidence="1">
    <location>
        <begin position="1"/>
        <end position="14"/>
    </location>
</feature>
<name>A0A4Y2M0T9_ARAVE</name>
<reference evidence="2 3" key="1">
    <citation type="journal article" date="2019" name="Sci. Rep.">
        <title>Orb-weaving spider Araneus ventricosus genome elucidates the spidroin gene catalogue.</title>
        <authorList>
            <person name="Kono N."/>
            <person name="Nakamura H."/>
            <person name="Ohtoshi R."/>
            <person name="Moran D.A.P."/>
            <person name="Shinohara A."/>
            <person name="Yoshida Y."/>
            <person name="Fujiwara M."/>
            <person name="Mori M."/>
            <person name="Tomita M."/>
            <person name="Arakawa K."/>
        </authorList>
    </citation>
    <scope>NUCLEOTIDE SEQUENCE [LARGE SCALE GENOMIC DNA]</scope>
</reference>
<feature type="compositionally biased region" description="Basic and acidic residues" evidence="1">
    <location>
        <begin position="85"/>
        <end position="99"/>
    </location>
</feature>
<dbReference type="AlphaFoldDB" id="A0A4Y2M0T9"/>
<proteinExistence type="predicted"/>
<feature type="region of interest" description="Disordered" evidence="1">
    <location>
        <begin position="1"/>
        <end position="30"/>
    </location>
</feature>
<organism evidence="2 3">
    <name type="scientific">Araneus ventricosus</name>
    <name type="common">Orbweaver spider</name>
    <name type="synonym">Epeira ventricosa</name>
    <dbReference type="NCBI Taxonomy" id="182803"/>
    <lineage>
        <taxon>Eukaryota</taxon>
        <taxon>Metazoa</taxon>
        <taxon>Ecdysozoa</taxon>
        <taxon>Arthropoda</taxon>
        <taxon>Chelicerata</taxon>
        <taxon>Arachnida</taxon>
        <taxon>Araneae</taxon>
        <taxon>Araneomorphae</taxon>
        <taxon>Entelegynae</taxon>
        <taxon>Araneoidea</taxon>
        <taxon>Araneidae</taxon>
        <taxon>Araneus</taxon>
    </lineage>
</organism>
<gene>
    <name evidence="2" type="ORF">AVEN_254601_1</name>
</gene>
<protein>
    <submittedName>
        <fullName evidence="2">Uncharacterized protein</fullName>
    </submittedName>
</protein>
<evidence type="ECO:0000313" key="2">
    <source>
        <dbReference type="EMBL" id="GBN20023.1"/>
    </source>
</evidence>
<dbReference type="EMBL" id="BGPR01006556">
    <property type="protein sequence ID" value="GBN20023.1"/>
    <property type="molecule type" value="Genomic_DNA"/>
</dbReference>
<sequence>MQHNRTLAVQQLQQMAPPIRGTGESDALKRRFSKSPNYYEDVKKDRTLIYAEPPKWSPPSDVQLVNGRLKRRLSAKSQYTKRNVKKEVASKQRRTDSHA</sequence>
<comment type="caution">
    <text evidence="2">The sequence shown here is derived from an EMBL/GenBank/DDBJ whole genome shotgun (WGS) entry which is preliminary data.</text>
</comment>
<feature type="region of interest" description="Disordered" evidence="1">
    <location>
        <begin position="73"/>
        <end position="99"/>
    </location>
</feature>